<dbReference type="InterPro" id="IPR010982">
    <property type="entry name" value="Lambda_DNA-bd_dom_sf"/>
</dbReference>
<dbReference type="SMART" id="SM00530">
    <property type="entry name" value="HTH_XRE"/>
    <property type="match status" value="1"/>
</dbReference>
<comment type="caution">
    <text evidence="2">The sequence shown here is derived from an EMBL/GenBank/DDBJ whole genome shotgun (WGS) entry which is preliminary data.</text>
</comment>
<dbReference type="PANTHER" id="PTHR35010:SF2">
    <property type="entry name" value="BLL4672 PROTEIN"/>
    <property type="match status" value="1"/>
</dbReference>
<dbReference type="InterPro" id="IPR041413">
    <property type="entry name" value="MLTR_LBD"/>
</dbReference>
<dbReference type="PROSITE" id="PS50943">
    <property type="entry name" value="HTH_CROC1"/>
    <property type="match status" value="1"/>
</dbReference>
<feature type="non-terminal residue" evidence="2">
    <location>
        <position position="1"/>
    </location>
</feature>
<dbReference type="SUPFAM" id="SSF47413">
    <property type="entry name" value="lambda repressor-like DNA-binding domains"/>
    <property type="match status" value="1"/>
</dbReference>
<dbReference type="Proteomes" id="UP001597083">
    <property type="component" value="Unassembled WGS sequence"/>
</dbReference>
<organism evidence="2 3">
    <name type="scientific">Actinomadura adrarensis</name>
    <dbReference type="NCBI Taxonomy" id="1819600"/>
    <lineage>
        <taxon>Bacteria</taxon>
        <taxon>Bacillati</taxon>
        <taxon>Actinomycetota</taxon>
        <taxon>Actinomycetes</taxon>
        <taxon>Streptosporangiales</taxon>
        <taxon>Thermomonosporaceae</taxon>
        <taxon>Actinomadura</taxon>
    </lineage>
</organism>
<dbReference type="Gene3D" id="3.30.450.180">
    <property type="match status" value="1"/>
</dbReference>
<proteinExistence type="predicted"/>
<name>A0ABW3CKS7_9ACTN</name>
<accession>A0ABW3CKS7</accession>
<protein>
    <submittedName>
        <fullName evidence="2">Helix-turn-helix transcriptional regulator</fullName>
    </submittedName>
</protein>
<dbReference type="EMBL" id="JBHTIR010003404">
    <property type="protein sequence ID" value="MFD0855148.1"/>
    <property type="molecule type" value="Genomic_DNA"/>
</dbReference>
<dbReference type="Gene3D" id="1.10.260.40">
    <property type="entry name" value="lambda repressor-like DNA-binding domains"/>
    <property type="match status" value="1"/>
</dbReference>
<reference evidence="3" key="1">
    <citation type="journal article" date="2019" name="Int. J. Syst. Evol. Microbiol.">
        <title>The Global Catalogue of Microorganisms (GCM) 10K type strain sequencing project: providing services to taxonomists for standard genome sequencing and annotation.</title>
        <authorList>
            <consortium name="The Broad Institute Genomics Platform"/>
            <consortium name="The Broad Institute Genome Sequencing Center for Infectious Disease"/>
            <person name="Wu L."/>
            <person name="Ma J."/>
        </authorList>
    </citation>
    <scope>NUCLEOTIDE SEQUENCE [LARGE SCALE GENOMIC DNA]</scope>
    <source>
        <strain evidence="3">JCM 31696</strain>
    </source>
</reference>
<dbReference type="PANTHER" id="PTHR35010">
    <property type="entry name" value="BLL4672 PROTEIN-RELATED"/>
    <property type="match status" value="1"/>
</dbReference>
<evidence type="ECO:0000313" key="2">
    <source>
        <dbReference type="EMBL" id="MFD0855148.1"/>
    </source>
</evidence>
<dbReference type="Pfam" id="PF13560">
    <property type="entry name" value="HTH_31"/>
    <property type="match status" value="1"/>
</dbReference>
<dbReference type="InterPro" id="IPR001387">
    <property type="entry name" value="Cro/C1-type_HTH"/>
</dbReference>
<evidence type="ECO:0000313" key="3">
    <source>
        <dbReference type="Proteomes" id="UP001597083"/>
    </source>
</evidence>
<dbReference type="CDD" id="cd00093">
    <property type="entry name" value="HTH_XRE"/>
    <property type="match status" value="1"/>
</dbReference>
<sequence length="252" mass="27812">RVPGLRREELAQLAGVSAGYYTRLEQGRSPNASDAVLTAIARVLRLDGEERDHLFALARPMIVANKNPAQPERLRPQALSMLSALGDVPALIVGRSADILAWNPMAHALLAGHLDFDAPDDPSRRPNSARLVFLDEHTRELYADWWDKARDTVADLRRTAALYPDDRHLAELVGELTMNSEEFAALWSAHLVRPCGFYTRRMRHPLVGSFTLSNETLNLPGDDGQRLALFHAAPGSPDESALKLLADLVADT</sequence>
<keyword evidence="3" id="KW-1185">Reference proteome</keyword>
<dbReference type="Pfam" id="PF17765">
    <property type="entry name" value="MLTR_LBD"/>
    <property type="match status" value="1"/>
</dbReference>
<evidence type="ECO:0000259" key="1">
    <source>
        <dbReference type="PROSITE" id="PS50943"/>
    </source>
</evidence>
<gene>
    <name evidence="2" type="ORF">ACFQ07_23110</name>
</gene>
<feature type="domain" description="HTH cro/C1-type" evidence="1">
    <location>
        <begin position="4"/>
        <end position="51"/>
    </location>
</feature>